<sequence>MSGYGRQPLTRRLGIARDSRTRPLETVVGNKPRDMPTPASEMTAEQISALPEEDTESEFSEPESRKTAKDKSSLPAKDDHPSLRRQSAQMHNNNSDSEEEHVARRSRADIQPSRYFGTSKQGREQAKAHGASQGSKKRFGGSQTTNAGAPDSKRGSPGFSSPSPPSKRRKAETSQFDDDADLRSIKRRQKSANSFSKREVNRAKQPELVAKKRKEKTAAKRAKKARSETPEKIQPSFKSYDDDPFDQFDDKTSPSKMIQPASPLLSSPLKSTPKTFKALPSLSPDSSLCQTEGEFREPPASLYEVLQVSSNPPTHPRDLVTSSDGGPKKLSDPSAEFLDSEEDKDVGSTPKQPVKARCPICNEMVDKELLTSFSDGARLNIRKQLQFCRLHKRKSAEEIWKTRCFPEIDWDELPTRVSDHYDVLEDIINGGASHYSALLSNTVKEGKNRTLLKAEGSLTPGYYGPRGLRALSEGIISRFSSVLRKRAVEDRLISSRGYSNYVESVLVPELAVLLICEDMKIGPEEARDVLEESKWIGDLLHEDVGDTVDHVTDDELD</sequence>
<dbReference type="Proteomes" id="UP000805649">
    <property type="component" value="Unassembled WGS sequence"/>
</dbReference>
<reference evidence="1 2" key="1">
    <citation type="journal article" date="2020" name="Phytopathology">
        <title>Genome Sequence Resources of Colletotrichum truncatum, C. plurivorum, C. musicola, and C. sojae: Four Species Pathogenic to Soybean (Glycine max).</title>
        <authorList>
            <person name="Rogerio F."/>
            <person name="Boufleur T.R."/>
            <person name="Ciampi-Guillardi M."/>
            <person name="Sukno S.A."/>
            <person name="Thon M.R."/>
            <person name="Massola Junior N.S."/>
            <person name="Baroncelli R."/>
        </authorList>
    </citation>
    <scope>NUCLEOTIDE SEQUENCE [LARGE SCALE GENOMIC DNA]</scope>
    <source>
        <strain evidence="1 2">CMES1059</strain>
    </source>
</reference>
<gene>
    <name evidence="1" type="ORF">CTRU02_205366</name>
</gene>
<accession>A0ACC3Z3T6</accession>
<name>A0ACC3Z3T6_COLTU</name>
<organism evidence="1 2">
    <name type="scientific">Colletotrichum truncatum</name>
    <name type="common">Anthracnose fungus</name>
    <name type="synonym">Colletotrichum capsici</name>
    <dbReference type="NCBI Taxonomy" id="5467"/>
    <lineage>
        <taxon>Eukaryota</taxon>
        <taxon>Fungi</taxon>
        <taxon>Dikarya</taxon>
        <taxon>Ascomycota</taxon>
        <taxon>Pezizomycotina</taxon>
        <taxon>Sordariomycetes</taxon>
        <taxon>Hypocreomycetidae</taxon>
        <taxon>Glomerellales</taxon>
        <taxon>Glomerellaceae</taxon>
        <taxon>Colletotrichum</taxon>
        <taxon>Colletotrichum truncatum species complex</taxon>
    </lineage>
</organism>
<dbReference type="EMBL" id="VUJX02000003">
    <property type="protein sequence ID" value="KAL0938756.1"/>
    <property type="molecule type" value="Genomic_DNA"/>
</dbReference>
<proteinExistence type="predicted"/>
<evidence type="ECO:0000313" key="1">
    <source>
        <dbReference type="EMBL" id="KAL0938756.1"/>
    </source>
</evidence>
<keyword evidence="2" id="KW-1185">Reference proteome</keyword>
<comment type="caution">
    <text evidence="1">The sequence shown here is derived from an EMBL/GenBank/DDBJ whole genome shotgun (WGS) entry which is preliminary data.</text>
</comment>
<evidence type="ECO:0000313" key="2">
    <source>
        <dbReference type="Proteomes" id="UP000805649"/>
    </source>
</evidence>
<protein>
    <submittedName>
        <fullName evidence="1">Uncharacterized protein</fullName>
    </submittedName>
</protein>